<proteinExistence type="predicted"/>
<evidence type="ECO:0000313" key="1">
    <source>
        <dbReference type="EMBL" id="SVA75647.1"/>
    </source>
</evidence>
<organism evidence="1">
    <name type="scientific">marine metagenome</name>
    <dbReference type="NCBI Taxonomy" id="408172"/>
    <lineage>
        <taxon>unclassified sequences</taxon>
        <taxon>metagenomes</taxon>
        <taxon>ecological metagenomes</taxon>
    </lineage>
</organism>
<accession>A0A381YGV9</accession>
<reference evidence="1" key="1">
    <citation type="submission" date="2018-05" db="EMBL/GenBank/DDBJ databases">
        <authorList>
            <person name="Lanie J.A."/>
            <person name="Ng W.-L."/>
            <person name="Kazmierczak K.M."/>
            <person name="Andrzejewski T.M."/>
            <person name="Davidsen T.M."/>
            <person name="Wayne K.J."/>
            <person name="Tettelin H."/>
            <person name="Glass J.I."/>
            <person name="Rusch D."/>
            <person name="Podicherti R."/>
            <person name="Tsui H.-C.T."/>
            <person name="Winkler M.E."/>
        </authorList>
    </citation>
    <scope>NUCLEOTIDE SEQUENCE</scope>
</reference>
<sequence>MMTLTGIDLQSKIARFFNFRILGGNTYLNFLFIGI</sequence>
<name>A0A381YGV9_9ZZZZ</name>
<protein>
    <submittedName>
        <fullName evidence="1">Uncharacterized protein</fullName>
    </submittedName>
</protein>
<dbReference type="AlphaFoldDB" id="A0A381YGV9"/>
<dbReference type="EMBL" id="UINC01018091">
    <property type="protein sequence ID" value="SVA75647.1"/>
    <property type="molecule type" value="Genomic_DNA"/>
</dbReference>
<gene>
    <name evidence="1" type="ORF">METZ01_LOCUS128501</name>
</gene>